<name>A0A0F7SSX3_PHARH</name>
<protein>
    <recommendedName>
        <fullName evidence="17">Carnitine O-acetyltransferase, mitochondrial</fullName>
        <ecNumber evidence="16">2.3.1.7</ecNumber>
    </recommendedName>
</protein>
<comment type="subcellular location">
    <subcellularLocation>
        <location evidence="2">Mitochondrion inner membrane</location>
        <topology evidence="2">Peripheral membrane protein</topology>
        <orientation evidence="2">Matrix side</orientation>
    </subcellularLocation>
    <subcellularLocation>
        <location evidence="1">Peroxisome</location>
    </subcellularLocation>
</comment>
<dbReference type="Gene3D" id="3.30.559.70">
    <property type="entry name" value="Choline/Carnitine o-acyltransferase, domain 2"/>
    <property type="match status" value="1"/>
</dbReference>
<dbReference type="FunFam" id="3.30.559.70:FF:000007">
    <property type="entry name" value="Carnitine O-acetyltransferase, mitochondrial"/>
    <property type="match status" value="1"/>
</dbReference>
<dbReference type="InterPro" id="IPR042231">
    <property type="entry name" value="Cho/carn_acyl_trans_2"/>
</dbReference>
<dbReference type="GO" id="GO:0006631">
    <property type="term" value="P:fatty acid metabolic process"/>
    <property type="evidence" value="ECO:0007669"/>
    <property type="project" value="UniProtKB-KW"/>
</dbReference>
<evidence type="ECO:0000256" key="3">
    <source>
        <dbReference type="ARBA" id="ARBA00005232"/>
    </source>
</evidence>
<dbReference type="PANTHER" id="PTHR22589">
    <property type="entry name" value="CARNITINE O-ACYLTRANSFERASE"/>
    <property type="match status" value="1"/>
</dbReference>
<keyword evidence="4" id="KW-0813">Transport</keyword>
<dbReference type="Pfam" id="PF00755">
    <property type="entry name" value="Carn_acyltransf"/>
    <property type="match status" value="1"/>
</dbReference>
<dbReference type="EC" id="2.3.1.7" evidence="16"/>
<evidence type="ECO:0000256" key="8">
    <source>
        <dbReference type="ARBA" id="ARBA00022946"/>
    </source>
</evidence>
<evidence type="ECO:0000256" key="19">
    <source>
        <dbReference type="SAM" id="MobiDB-lite"/>
    </source>
</evidence>
<feature type="region of interest" description="Disordered" evidence="19">
    <location>
        <begin position="32"/>
        <end position="52"/>
    </location>
</feature>
<evidence type="ECO:0000259" key="20">
    <source>
        <dbReference type="Pfam" id="PF00755"/>
    </source>
</evidence>
<evidence type="ECO:0000256" key="6">
    <source>
        <dbReference type="ARBA" id="ARBA00022792"/>
    </source>
</evidence>
<reference evidence="21" key="1">
    <citation type="submission" date="2014-08" db="EMBL/GenBank/DDBJ databases">
        <authorList>
            <person name="Sharma Rahul"/>
            <person name="Thines Marco"/>
        </authorList>
    </citation>
    <scope>NUCLEOTIDE SEQUENCE</scope>
</reference>
<keyword evidence="6" id="KW-0999">Mitochondrion inner membrane</keyword>
<keyword evidence="13 21" id="KW-0012">Acyltransferase</keyword>
<keyword evidence="8" id="KW-0809">Transit peptide</keyword>
<dbReference type="Gene3D" id="3.30.559.10">
    <property type="entry name" value="Chloramphenicol acetyltransferase-like domain"/>
    <property type="match status" value="1"/>
</dbReference>
<dbReference type="GO" id="GO:0009437">
    <property type="term" value="P:carnitine metabolic process"/>
    <property type="evidence" value="ECO:0007669"/>
    <property type="project" value="TreeGrafter"/>
</dbReference>
<evidence type="ECO:0000256" key="9">
    <source>
        <dbReference type="ARBA" id="ARBA00023098"/>
    </source>
</evidence>
<evidence type="ECO:0000256" key="15">
    <source>
        <dbReference type="ARBA" id="ARBA00053195"/>
    </source>
</evidence>
<evidence type="ECO:0000256" key="11">
    <source>
        <dbReference type="ARBA" id="ARBA00023136"/>
    </source>
</evidence>
<dbReference type="EMBL" id="LN483166">
    <property type="protein sequence ID" value="CED84561.1"/>
    <property type="molecule type" value="Genomic_DNA"/>
</dbReference>
<dbReference type="AlphaFoldDB" id="A0A0F7SSX3"/>
<evidence type="ECO:0000256" key="10">
    <source>
        <dbReference type="ARBA" id="ARBA00023128"/>
    </source>
</evidence>
<evidence type="ECO:0000256" key="4">
    <source>
        <dbReference type="ARBA" id="ARBA00022448"/>
    </source>
</evidence>
<comment type="function">
    <text evidence="15">Carnitine acetylase is specific for short chain fatty acids. Carnitine acetylase seems to affect the flux through the pyruvate dehydrogenase complex. It may be involved as well in the transport of acetyl-CoA into mitochondria.</text>
</comment>
<keyword evidence="5 21" id="KW-0808">Transferase</keyword>
<dbReference type="InterPro" id="IPR023213">
    <property type="entry name" value="CAT-like_dom_sf"/>
</dbReference>
<dbReference type="GO" id="GO:0005743">
    <property type="term" value="C:mitochondrial inner membrane"/>
    <property type="evidence" value="ECO:0007669"/>
    <property type="project" value="UniProtKB-SubCell"/>
</dbReference>
<evidence type="ECO:0000256" key="2">
    <source>
        <dbReference type="ARBA" id="ARBA00004443"/>
    </source>
</evidence>
<evidence type="ECO:0000256" key="16">
    <source>
        <dbReference type="ARBA" id="ARBA00066910"/>
    </source>
</evidence>
<feature type="active site" description="Proton acceptor" evidence="18">
    <location>
        <position position="363"/>
    </location>
</feature>
<keyword evidence="12" id="KW-0576">Peroxisome</keyword>
<evidence type="ECO:0000256" key="13">
    <source>
        <dbReference type="ARBA" id="ARBA00023315"/>
    </source>
</evidence>
<evidence type="ECO:0000256" key="14">
    <source>
        <dbReference type="ARBA" id="ARBA00052702"/>
    </source>
</evidence>
<evidence type="ECO:0000256" key="17">
    <source>
        <dbReference type="ARBA" id="ARBA00073438"/>
    </source>
</evidence>
<keyword evidence="9" id="KW-0443">Lipid metabolism</keyword>
<evidence type="ECO:0000256" key="12">
    <source>
        <dbReference type="ARBA" id="ARBA00023140"/>
    </source>
</evidence>
<keyword evidence="10" id="KW-0496">Mitochondrion</keyword>
<feature type="domain" description="Choline/carnitine acyltransferase" evidence="20">
    <location>
        <begin position="65"/>
        <end position="629"/>
    </location>
</feature>
<evidence type="ECO:0000313" key="21">
    <source>
        <dbReference type="EMBL" id="CED84561.1"/>
    </source>
</evidence>
<dbReference type="PANTHER" id="PTHR22589:SF103">
    <property type="entry name" value="CARNITINE O-ACETYL-TRANSFERASE, ISOFORM A-RELATED"/>
    <property type="match status" value="1"/>
</dbReference>
<comment type="catalytic activity">
    <reaction evidence="14">
        <text>(R)-carnitine + acetyl-CoA = O-acetyl-(R)-carnitine + CoA</text>
        <dbReference type="Rhea" id="RHEA:21136"/>
        <dbReference type="ChEBI" id="CHEBI:16347"/>
        <dbReference type="ChEBI" id="CHEBI:57287"/>
        <dbReference type="ChEBI" id="CHEBI:57288"/>
        <dbReference type="ChEBI" id="CHEBI:57589"/>
        <dbReference type="EC" id="2.3.1.7"/>
    </reaction>
</comment>
<evidence type="ECO:0000256" key="5">
    <source>
        <dbReference type="ARBA" id="ARBA00022679"/>
    </source>
</evidence>
<sequence length="654" mass="73991">MLIKRVPISVSRRSLTQLISIQSSVVSPIAMPPKRSASIATPPPPPKEDPTQPAMLRFQTHLPNLPVPPLAKTLDLYLTTIKPHLTPEQLETSTKVVKQFEQSEIAKTLQNRLENRAQNEGRDSWLSDWWNEAAYMGYRDPVVPYVNYFYTHRGTGGEDKTQARRAAELIRATEVFRDLTESQNLEPERVRVTPLCMDSYKNLFNASRIPTIPIDTSKKYPTAKGQNDHVIVLRRNRIFTVRVGGLGVQEIERLFQEVIDTVGDKEGPPVGLLTSQNRDIWADARDHLISIAPSNQDILEKIQSSILAVVLDDDHHATHAGGQSELEDRSWNLWVGKDGENRWFDKHQFIVTPSAHSGFNGEHSLLDGTPTLRMNEFVLASLAQGRIDLEPKGSAAWGENGRKPVELEWALDDKAQRDIKEAGKAHRELMGQHTMEGLHYEGYGKALIKKFKTSPDAWAQMVKHLAFYKLENRMGVCYESAQTRKFKLGRTEVIRSASQEAKEWIESMFRQGESDANRVALFRKAATRHLQYAALAADGQGVDRHLFGLKKLLKEGEQMPELFTDVAFGKTNHWEMSTSSLLSDYLDGWGYGEVVPDGYGLAYSVGDNFLRWIITARKDMKAKEYKECLIWACEEVRELMERAEGSAEQGKAKL</sequence>
<comment type="similarity">
    <text evidence="3">Belongs to the carnitine/choline acetyltransferase family.</text>
</comment>
<keyword evidence="7" id="KW-0276">Fatty acid metabolism</keyword>
<dbReference type="GO" id="GO:0005777">
    <property type="term" value="C:peroxisome"/>
    <property type="evidence" value="ECO:0007669"/>
    <property type="project" value="UniProtKB-SubCell"/>
</dbReference>
<organism evidence="21">
    <name type="scientific">Phaffia rhodozyma</name>
    <name type="common">Yeast</name>
    <name type="synonym">Xanthophyllomyces dendrorhous</name>
    <dbReference type="NCBI Taxonomy" id="264483"/>
    <lineage>
        <taxon>Eukaryota</taxon>
        <taxon>Fungi</taxon>
        <taxon>Dikarya</taxon>
        <taxon>Basidiomycota</taxon>
        <taxon>Agaricomycotina</taxon>
        <taxon>Tremellomycetes</taxon>
        <taxon>Cystofilobasidiales</taxon>
        <taxon>Mrakiaceae</taxon>
        <taxon>Phaffia</taxon>
    </lineage>
</organism>
<evidence type="ECO:0000256" key="18">
    <source>
        <dbReference type="PIRSR" id="PIRSR600542-1"/>
    </source>
</evidence>
<proteinExistence type="inferred from homology"/>
<dbReference type="GO" id="GO:0004092">
    <property type="term" value="F:carnitine O-acetyltransferase activity"/>
    <property type="evidence" value="ECO:0007669"/>
    <property type="project" value="UniProtKB-EC"/>
</dbReference>
<evidence type="ECO:0000256" key="1">
    <source>
        <dbReference type="ARBA" id="ARBA00004275"/>
    </source>
</evidence>
<dbReference type="InterPro" id="IPR039551">
    <property type="entry name" value="Cho/carn_acyl_trans"/>
</dbReference>
<dbReference type="SUPFAM" id="SSF52777">
    <property type="entry name" value="CoA-dependent acyltransferases"/>
    <property type="match status" value="2"/>
</dbReference>
<accession>A0A0F7SSX3</accession>
<evidence type="ECO:0000256" key="7">
    <source>
        <dbReference type="ARBA" id="ARBA00022832"/>
    </source>
</evidence>
<dbReference type="InterPro" id="IPR000542">
    <property type="entry name" value="Carn_acyl_trans"/>
</dbReference>
<keyword evidence="11" id="KW-0472">Membrane</keyword>